<evidence type="ECO:0008006" key="3">
    <source>
        <dbReference type="Google" id="ProtNLM"/>
    </source>
</evidence>
<reference evidence="1 2" key="1">
    <citation type="submission" date="2019-06" db="EMBL/GenBank/DDBJ databases">
        <title>Genome sequence analysis of &gt;100 Bacillus licheniformis strains suggests intrinsic resistance to this species.</title>
        <authorList>
            <person name="Wels M."/>
            <person name="Siezen R.J."/>
            <person name="Johansen E."/>
            <person name="Stuer-Lauridsen B."/>
            <person name="Bjerre K."/>
            <person name="Nielsen B.K.K."/>
        </authorList>
    </citation>
    <scope>NUCLEOTIDE SEQUENCE [LARGE SCALE GENOMIC DNA]</scope>
    <source>
        <strain evidence="1 2">BAC-15381</strain>
    </source>
</reference>
<proteinExistence type="predicted"/>
<organism evidence="1 2">
    <name type="scientific">Bacillus paralicheniformis</name>
    <dbReference type="NCBI Taxonomy" id="1648923"/>
    <lineage>
        <taxon>Bacteria</taxon>
        <taxon>Bacillati</taxon>
        <taxon>Bacillota</taxon>
        <taxon>Bacilli</taxon>
        <taxon>Bacillales</taxon>
        <taxon>Bacillaceae</taxon>
        <taxon>Bacillus</taxon>
    </lineage>
</organism>
<dbReference type="RefSeq" id="WP_050821063.1">
    <property type="nucleotide sequence ID" value="NZ_CAVNYH010000023.1"/>
</dbReference>
<protein>
    <recommendedName>
        <fullName evidence="3">Zinc-ribbon domain-containing protein</fullName>
    </recommendedName>
</protein>
<comment type="caution">
    <text evidence="1">The sequence shown here is derived from an EMBL/GenBank/DDBJ whole genome shotgun (WGS) entry which is preliminary data.</text>
</comment>
<gene>
    <name evidence="1" type="ORF">CHCC15381_3857</name>
</gene>
<evidence type="ECO:0000313" key="1">
    <source>
        <dbReference type="EMBL" id="TWL41688.1"/>
    </source>
</evidence>
<dbReference type="Proteomes" id="UP000429980">
    <property type="component" value="Unassembled WGS sequence"/>
</dbReference>
<evidence type="ECO:0000313" key="2">
    <source>
        <dbReference type="Proteomes" id="UP000429980"/>
    </source>
</evidence>
<keyword evidence="2" id="KW-1185">Reference proteome</keyword>
<sequence length="59" mass="7347">MDNCKTCDEFYYNESAKSWLYKVENGHWDYYKDGFDYIEIEVKYCFKCGRKLGEHRIKW</sequence>
<name>A0ABY3FY35_9BACI</name>
<accession>A0ABY3FY35</accession>
<dbReference type="EMBL" id="NILF01000022">
    <property type="protein sequence ID" value="TWL41688.1"/>
    <property type="molecule type" value="Genomic_DNA"/>
</dbReference>